<dbReference type="AlphaFoldDB" id="A0AAN8QJ75"/>
<keyword evidence="3" id="KW-1185">Reference proteome</keyword>
<comment type="caution">
    <text evidence="2">The sequence shown here is derived from an EMBL/GenBank/DDBJ whole genome shotgun (WGS) entry which is preliminary data.</text>
</comment>
<protein>
    <submittedName>
        <fullName evidence="2">Uncharacterized protein</fullName>
    </submittedName>
</protein>
<dbReference type="EMBL" id="JAGTTL010000029">
    <property type="protein sequence ID" value="KAK6299223.1"/>
    <property type="molecule type" value="Genomic_DNA"/>
</dbReference>
<evidence type="ECO:0000313" key="3">
    <source>
        <dbReference type="Proteomes" id="UP001356427"/>
    </source>
</evidence>
<sequence>MRMLQEEHTTSLSKIGDMATELERSCLSCVPRCPVRRREASPNAGLTPAKPSTTRTARRTSSLLPHLSDTHTPVFLLAGNLQLLAEKDITTGTQTLLDTLSGRRYPDENKYPLSITLVAWRLVKYVFQWHHLYSACLS</sequence>
<feature type="compositionally biased region" description="Low complexity" evidence="1">
    <location>
        <begin position="47"/>
        <end position="57"/>
    </location>
</feature>
<evidence type="ECO:0000256" key="1">
    <source>
        <dbReference type="SAM" id="MobiDB-lite"/>
    </source>
</evidence>
<name>A0AAN8QJ75_9TELE</name>
<accession>A0AAN8QJ75</accession>
<proteinExistence type="predicted"/>
<evidence type="ECO:0000313" key="2">
    <source>
        <dbReference type="EMBL" id="KAK6299223.1"/>
    </source>
</evidence>
<dbReference type="Proteomes" id="UP001356427">
    <property type="component" value="Unassembled WGS sequence"/>
</dbReference>
<gene>
    <name evidence="2" type="ORF">J4Q44_G00307330</name>
</gene>
<reference evidence="2 3" key="1">
    <citation type="submission" date="2021-04" db="EMBL/GenBank/DDBJ databases">
        <authorList>
            <person name="De Guttry C."/>
            <person name="Zahm M."/>
            <person name="Klopp C."/>
            <person name="Cabau C."/>
            <person name="Louis A."/>
            <person name="Berthelot C."/>
            <person name="Parey E."/>
            <person name="Roest Crollius H."/>
            <person name="Montfort J."/>
            <person name="Robinson-Rechavi M."/>
            <person name="Bucao C."/>
            <person name="Bouchez O."/>
            <person name="Gislard M."/>
            <person name="Lluch J."/>
            <person name="Milhes M."/>
            <person name="Lampietro C."/>
            <person name="Lopez Roques C."/>
            <person name="Donnadieu C."/>
            <person name="Braasch I."/>
            <person name="Desvignes T."/>
            <person name="Postlethwait J."/>
            <person name="Bobe J."/>
            <person name="Wedekind C."/>
            <person name="Guiguen Y."/>
        </authorList>
    </citation>
    <scope>NUCLEOTIDE SEQUENCE [LARGE SCALE GENOMIC DNA]</scope>
    <source>
        <strain evidence="2">Cs_M1</strain>
        <tissue evidence="2">Blood</tissue>
    </source>
</reference>
<feature type="region of interest" description="Disordered" evidence="1">
    <location>
        <begin position="38"/>
        <end position="57"/>
    </location>
</feature>
<organism evidence="2 3">
    <name type="scientific">Coregonus suidteri</name>
    <dbReference type="NCBI Taxonomy" id="861788"/>
    <lineage>
        <taxon>Eukaryota</taxon>
        <taxon>Metazoa</taxon>
        <taxon>Chordata</taxon>
        <taxon>Craniata</taxon>
        <taxon>Vertebrata</taxon>
        <taxon>Euteleostomi</taxon>
        <taxon>Actinopterygii</taxon>
        <taxon>Neopterygii</taxon>
        <taxon>Teleostei</taxon>
        <taxon>Protacanthopterygii</taxon>
        <taxon>Salmoniformes</taxon>
        <taxon>Salmonidae</taxon>
        <taxon>Coregoninae</taxon>
        <taxon>Coregonus</taxon>
    </lineage>
</organism>